<keyword evidence="2" id="KW-1185">Reference proteome</keyword>
<accession>A0A3S1CL00</accession>
<reference evidence="1 2" key="1">
    <citation type="journal article" date="2019" name="Genome Biol. Evol.">
        <title>Day and night: Metabolic profiles and evolutionary relationships of six axenic non-marine cyanobacteria.</title>
        <authorList>
            <person name="Will S.E."/>
            <person name="Henke P."/>
            <person name="Boedeker C."/>
            <person name="Huang S."/>
            <person name="Brinkmann H."/>
            <person name="Rohde M."/>
            <person name="Jarek M."/>
            <person name="Friedl T."/>
            <person name="Seufert S."/>
            <person name="Schumacher M."/>
            <person name="Overmann J."/>
            <person name="Neumann-Schaal M."/>
            <person name="Petersen J."/>
        </authorList>
    </citation>
    <scope>NUCLEOTIDE SEQUENCE [LARGE SCALE GENOMIC DNA]</scope>
    <source>
        <strain evidence="1 2">SAG 1403-4b</strain>
    </source>
</reference>
<dbReference type="Proteomes" id="UP000276103">
    <property type="component" value="Unassembled WGS sequence"/>
</dbReference>
<sequence>MSINKYEQHILVLPEDDANRQIAIGFINDLNVNNRAAQVLPIADGWTKVIDKFSNDHV</sequence>
<protein>
    <submittedName>
        <fullName evidence="1">Uncharacterized protein</fullName>
    </submittedName>
</protein>
<comment type="caution">
    <text evidence="1">The sequence shown here is derived from an EMBL/GenBank/DDBJ whole genome shotgun (WGS) entry which is preliminary data.</text>
</comment>
<proteinExistence type="predicted"/>
<dbReference type="AlphaFoldDB" id="A0A3S1CL00"/>
<name>A0A3S1CL00_ANAVA</name>
<gene>
    <name evidence="1" type="ORF">DSM107003_37910</name>
</gene>
<evidence type="ECO:0000313" key="1">
    <source>
        <dbReference type="EMBL" id="RUS94258.1"/>
    </source>
</evidence>
<dbReference type="RefSeq" id="WP_241993570.1">
    <property type="nucleotide sequence ID" value="NZ_RSCM01000014.1"/>
</dbReference>
<organism evidence="1 2">
    <name type="scientific">Trichormus variabilis SAG 1403-4b</name>
    <dbReference type="NCBI Taxonomy" id="447716"/>
    <lineage>
        <taxon>Bacteria</taxon>
        <taxon>Bacillati</taxon>
        <taxon>Cyanobacteriota</taxon>
        <taxon>Cyanophyceae</taxon>
        <taxon>Nostocales</taxon>
        <taxon>Nostocaceae</taxon>
        <taxon>Trichormus</taxon>
    </lineage>
</organism>
<dbReference type="EMBL" id="RSCM01000014">
    <property type="protein sequence ID" value="RUS94258.1"/>
    <property type="molecule type" value="Genomic_DNA"/>
</dbReference>
<evidence type="ECO:0000313" key="2">
    <source>
        <dbReference type="Proteomes" id="UP000276103"/>
    </source>
</evidence>